<evidence type="ECO:0000256" key="2">
    <source>
        <dbReference type="ARBA" id="ARBA00049988"/>
    </source>
</evidence>
<organism evidence="3 4">
    <name type="scientific">Paralysiella testudinis</name>
    <dbReference type="NCBI Taxonomy" id="2809020"/>
    <lineage>
        <taxon>Bacteria</taxon>
        <taxon>Pseudomonadati</taxon>
        <taxon>Pseudomonadota</taxon>
        <taxon>Betaproteobacteria</taxon>
        <taxon>Neisseriales</taxon>
        <taxon>Neisseriaceae</taxon>
        <taxon>Paralysiella</taxon>
    </lineage>
</organism>
<keyword evidence="4" id="KW-1185">Reference proteome</keyword>
<dbReference type="InterPro" id="IPR010985">
    <property type="entry name" value="Ribbon_hlx_hlx"/>
</dbReference>
<accession>A0A892ZM56</accession>
<comment type="similarity">
    <text evidence="2">Belongs to the TacA antitoxin family.</text>
</comment>
<dbReference type="GO" id="GO:0006355">
    <property type="term" value="P:regulation of DNA-templated transcription"/>
    <property type="evidence" value="ECO:0007669"/>
    <property type="project" value="InterPro"/>
</dbReference>
<dbReference type="Gene3D" id="1.20.5.780">
    <property type="entry name" value="Single helix bin"/>
    <property type="match status" value="1"/>
</dbReference>
<dbReference type="AlphaFoldDB" id="A0A892ZM56"/>
<dbReference type="RefSeq" id="WP_230340161.1">
    <property type="nucleotide sequence ID" value="NZ_CP069798.1"/>
</dbReference>
<sequence>MQAISRIDMKTDTETKLLAERAAAAAGMSLSAYLHNLIWKNAPAVLDEQQRIVMSNHRYDAFIRACETPEAWPRSTKLHAAAEEMDAEGFQWR</sequence>
<dbReference type="Pfam" id="PF08681">
    <property type="entry name" value="TacA1"/>
    <property type="match status" value="1"/>
</dbReference>
<dbReference type="KEGG" id="ptes:JQU52_05670"/>
<evidence type="ECO:0000313" key="3">
    <source>
        <dbReference type="EMBL" id="QRQ82867.1"/>
    </source>
</evidence>
<gene>
    <name evidence="3" type="ORF">JQU52_05670</name>
</gene>
<name>A0A892ZM56_9NEIS</name>
<dbReference type="Proteomes" id="UP000653156">
    <property type="component" value="Chromosome"/>
</dbReference>
<dbReference type="InterPro" id="IPR014795">
    <property type="entry name" value="TacA_1-like"/>
</dbReference>
<proteinExistence type="inferred from homology"/>
<dbReference type="EMBL" id="CP069798">
    <property type="protein sequence ID" value="QRQ82867.1"/>
    <property type="molecule type" value="Genomic_DNA"/>
</dbReference>
<evidence type="ECO:0000256" key="1">
    <source>
        <dbReference type="ARBA" id="ARBA00022649"/>
    </source>
</evidence>
<protein>
    <submittedName>
        <fullName evidence="3">DUF1778 domain-containing protein</fullName>
    </submittedName>
</protein>
<dbReference type="SUPFAM" id="SSF47598">
    <property type="entry name" value="Ribbon-helix-helix"/>
    <property type="match status" value="1"/>
</dbReference>
<reference evidence="3" key="1">
    <citation type="submission" date="2021-02" db="EMBL/GenBank/DDBJ databases">
        <title>Neisseriaceae sp. 26B isolated from the cloaca of a Common Toad-headed Turtle (Mesoclemmys nasuta).</title>
        <authorList>
            <person name="Spergser J."/>
            <person name="Busse H.-J."/>
        </authorList>
    </citation>
    <scope>NUCLEOTIDE SEQUENCE</scope>
    <source>
        <strain evidence="3">26B</strain>
    </source>
</reference>
<keyword evidence="1" id="KW-1277">Toxin-antitoxin system</keyword>
<evidence type="ECO:0000313" key="4">
    <source>
        <dbReference type="Proteomes" id="UP000653156"/>
    </source>
</evidence>